<evidence type="ECO:0000313" key="2">
    <source>
        <dbReference type="EMBL" id="KAG8460252.1"/>
    </source>
</evidence>
<keyword evidence="1" id="KW-0732">Signal</keyword>
<dbReference type="AlphaFoldDB" id="A0A8J6C2X9"/>
<sequence length="181" mass="19344">MPVSRGALLAAWSTAMCAATMALLAMDVHVRSKPALPPALHDDASPTPFDALHKLDGPDGRARADGLKSTLNSMAERLPSFLDRLDADLQRSTSELSDTQHVLASAQSHVREVMGDRATLPELDLDSPGAAARNGEVMQAWLRDLSDVLPDLFAAMEGDVRELKGVLQPSIQPRGSASAQR</sequence>
<protein>
    <submittedName>
        <fullName evidence="2">Uncharacterized protein</fullName>
    </submittedName>
</protein>
<proteinExistence type="predicted"/>
<dbReference type="OrthoDB" id="10513931at2759"/>
<dbReference type="EMBL" id="JAGTXO010000034">
    <property type="protein sequence ID" value="KAG8460252.1"/>
    <property type="molecule type" value="Genomic_DNA"/>
</dbReference>
<name>A0A8J6C2X9_DIALT</name>
<keyword evidence="3" id="KW-1185">Reference proteome</keyword>
<feature type="signal peptide" evidence="1">
    <location>
        <begin position="1"/>
        <end position="22"/>
    </location>
</feature>
<evidence type="ECO:0000256" key="1">
    <source>
        <dbReference type="SAM" id="SignalP"/>
    </source>
</evidence>
<gene>
    <name evidence="2" type="ORF">KFE25_004500</name>
</gene>
<comment type="caution">
    <text evidence="2">The sequence shown here is derived from an EMBL/GenBank/DDBJ whole genome shotgun (WGS) entry which is preliminary data.</text>
</comment>
<evidence type="ECO:0000313" key="3">
    <source>
        <dbReference type="Proteomes" id="UP000751190"/>
    </source>
</evidence>
<reference evidence="2" key="1">
    <citation type="submission" date="2021-05" db="EMBL/GenBank/DDBJ databases">
        <title>The genome of the haptophyte Pavlova lutheri (Diacronema luteri, Pavlovales) - a model for lipid biosynthesis in eukaryotic algae.</title>
        <authorList>
            <person name="Hulatt C.J."/>
            <person name="Posewitz M.C."/>
        </authorList>
    </citation>
    <scope>NUCLEOTIDE SEQUENCE</scope>
    <source>
        <strain evidence="2">NIVA-4/92</strain>
    </source>
</reference>
<dbReference type="Proteomes" id="UP000751190">
    <property type="component" value="Unassembled WGS sequence"/>
</dbReference>
<organism evidence="2 3">
    <name type="scientific">Diacronema lutheri</name>
    <name type="common">Unicellular marine alga</name>
    <name type="synonym">Monochrysis lutheri</name>
    <dbReference type="NCBI Taxonomy" id="2081491"/>
    <lineage>
        <taxon>Eukaryota</taxon>
        <taxon>Haptista</taxon>
        <taxon>Haptophyta</taxon>
        <taxon>Pavlovophyceae</taxon>
        <taxon>Pavlovales</taxon>
        <taxon>Pavlovaceae</taxon>
        <taxon>Diacronema</taxon>
    </lineage>
</organism>
<accession>A0A8J6C2X9</accession>
<feature type="chain" id="PRO_5035152394" evidence="1">
    <location>
        <begin position="23"/>
        <end position="181"/>
    </location>
</feature>